<evidence type="ECO:0000313" key="2">
    <source>
        <dbReference type="EMBL" id="GAA1103004.1"/>
    </source>
</evidence>
<reference evidence="3" key="1">
    <citation type="journal article" date="2019" name="Int. J. Syst. Evol. Microbiol.">
        <title>The Global Catalogue of Microorganisms (GCM) 10K type strain sequencing project: providing services to taxonomists for standard genome sequencing and annotation.</title>
        <authorList>
            <consortium name="The Broad Institute Genomics Platform"/>
            <consortium name="The Broad Institute Genome Sequencing Center for Infectious Disease"/>
            <person name="Wu L."/>
            <person name="Ma J."/>
        </authorList>
    </citation>
    <scope>NUCLEOTIDE SEQUENCE [LARGE SCALE GENOMIC DNA]</scope>
    <source>
        <strain evidence="3">JCM 13002</strain>
    </source>
</reference>
<gene>
    <name evidence="2" type="ORF">GCM10009663_51920</name>
</gene>
<protein>
    <submittedName>
        <fullName evidence="2">Uncharacterized protein</fullName>
    </submittedName>
</protein>
<organism evidence="2 3">
    <name type="scientific">Kitasatospora arboriphila</name>
    <dbReference type="NCBI Taxonomy" id="258052"/>
    <lineage>
        <taxon>Bacteria</taxon>
        <taxon>Bacillati</taxon>
        <taxon>Actinomycetota</taxon>
        <taxon>Actinomycetes</taxon>
        <taxon>Kitasatosporales</taxon>
        <taxon>Streptomycetaceae</taxon>
        <taxon>Kitasatospora</taxon>
    </lineage>
</organism>
<comment type="caution">
    <text evidence="2">The sequence shown here is derived from an EMBL/GenBank/DDBJ whole genome shotgun (WGS) entry which is preliminary data.</text>
</comment>
<feature type="transmembrane region" description="Helical" evidence="1">
    <location>
        <begin position="99"/>
        <end position="118"/>
    </location>
</feature>
<proteinExistence type="predicted"/>
<keyword evidence="1" id="KW-0812">Transmembrane</keyword>
<name>A0ABP4EFE8_9ACTN</name>
<dbReference type="RefSeq" id="WP_344626096.1">
    <property type="nucleotide sequence ID" value="NZ_BAAALD010000058.1"/>
</dbReference>
<dbReference type="Proteomes" id="UP001499987">
    <property type="component" value="Unassembled WGS sequence"/>
</dbReference>
<evidence type="ECO:0000313" key="3">
    <source>
        <dbReference type="Proteomes" id="UP001499987"/>
    </source>
</evidence>
<evidence type="ECO:0000256" key="1">
    <source>
        <dbReference type="SAM" id="Phobius"/>
    </source>
</evidence>
<sequence>MSGTVPHRGRAGAAVLRRRDDWRAGFLTASDRWAERADRCADWTGRGVERCRRWAREGSQRPGELAPPSWFFLALPFGTSWYRVTGGAARAWCGLARPLCRIVAGALSGVLTALALVLSRP</sequence>
<accession>A0ABP4EFE8</accession>
<keyword evidence="1" id="KW-1133">Transmembrane helix</keyword>
<keyword evidence="1" id="KW-0472">Membrane</keyword>
<dbReference type="EMBL" id="BAAALD010000058">
    <property type="protein sequence ID" value="GAA1103004.1"/>
    <property type="molecule type" value="Genomic_DNA"/>
</dbReference>
<keyword evidence="3" id="KW-1185">Reference proteome</keyword>